<protein>
    <submittedName>
        <fullName evidence="4">Gfo/Idh/MocA family oxidoreductase</fullName>
    </submittedName>
</protein>
<proteinExistence type="inferred from homology"/>
<evidence type="ECO:0000256" key="1">
    <source>
        <dbReference type="ARBA" id="ARBA00010928"/>
    </source>
</evidence>
<dbReference type="RefSeq" id="WP_241370573.1">
    <property type="nucleotide sequence ID" value="NZ_JAKZFC010000007.1"/>
</dbReference>
<gene>
    <name evidence="4" type="ORF">LZ480_16120</name>
</gene>
<organism evidence="4 5">
    <name type="scientific">Solibacillus palustris</name>
    <dbReference type="NCBI Taxonomy" id="2908203"/>
    <lineage>
        <taxon>Bacteria</taxon>
        <taxon>Bacillati</taxon>
        <taxon>Bacillota</taxon>
        <taxon>Bacilli</taxon>
        <taxon>Bacillales</taxon>
        <taxon>Caryophanaceae</taxon>
        <taxon>Solibacillus</taxon>
    </lineage>
</organism>
<dbReference type="Gene3D" id="3.30.360.10">
    <property type="entry name" value="Dihydrodipicolinate Reductase, domain 2"/>
    <property type="match status" value="1"/>
</dbReference>
<dbReference type="SUPFAM" id="SSF51735">
    <property type="entry name" value="NAD(P)-binding Rossmann-fold domains"/>
    <property type="match status" value="1"/>
</dbReference>
<keyword evidence="5" id="KW-1185">Reference proteome</keyword>
<sequence length="358" mass="39405">MSKLKVAVIGTGSISDLHLGSYEKNANAELFGVYDVSLERAKDKAQQFGATKVYESLDELFSDEALQAVSICTWNNTHAPLAIRALESGLHVLVEKPLAMTYAESLEIQAAAQKAQKVFQVGYVRRFATNTKVLKQFVDAGRLGEIYYAKATCNRRLGNPGGWFADVEKSGGGPLIDLGVHIIDICWYLMGKPKVAKVSGNTYKNLGNRSNVKNLSFYKTADYDASKNSVEDLANAIITFENGASLMVDVSYTLHATQNELSVKLFGTKGGAELEPELKIVAEEFDTILNVHPQIDYLTFDFNAAFQSEIDSFVNAILENKPSEAPVEDGVEIMKILEGIYTSAQTGREVYYEFETSK</sequence>
<dbReference type="InterPro" id="IPR052515">
    <property type="entry name" value="Gfo/Idh/MocA_Oxidoreductase"/>
</dbReference>
<dbReference type="Pfam" id="PF01408">
    <property type="entry name" value="GFO_IDH_MocA"/>
    <property type="match status" value="1"/>
</dbReference>
<comment type="caution">
    <text evidence="4">The sequence shown here is derived from an EMBL/GenBank/DDBJ whole genome shotgun (WGS) entry which is preliminary data.</text>
</comment>
<feature type="domain" description="Gfo/Idh/MocA-like oxidoreductase C-terminal" evidence="3">
    <location>
        <begin position="135"/>
        <end position="350"/>
    </location>
</feature>
<comment type="similarity">
    <text evidence="1">Belongs to the Gfo/Idh/MocA family.</text>
</comment>
<evidence type="ECO:0000313" key="5">
    <source>
        <dbReference type="Proteomes" id="UP001316087"/>
    </source>
</evidence>
<name>A0ABS9UGD0_9BACL</name>
<dbReference type="PANTHER" id="PTHR43249">
    <property type="entry name" value="UDP-N-ACETYL-2-AMINO-2-DEOXY-D-GLUCURONATE OXIDASE"/>
    <property type="match status" value="1"/>
</dbReference>
<dbReference type="InterPro" id="IPR000683">
    <property type="entry name" value="Gfo/Idh/MocA-like_OxRdtase_N"/>
</dbReference>
<feature type="domain" description="Gfo/Idh/MocA-like oxidoreductase N-terminal" evidence="2">
    <location>
        <begin position="4"/>
        <end position="123"/>
    </location>
</feature>
<dbReference type="Gene3D" id="3.40.50.720">
    <property type="entry name" value="NAD(P)-binding Rossmann-like Domain"/>
    <property type="match status" value="1"/>
</dbReference>
<evidence type="ECO:0000259" key="2">
    <source>
        <dbReference type="Pfam" id="PF01408"/>
    </source>
</evidence>
<evidence type="ECO:0000313" key="4">
    <source>
        <dbReference type="EMBL" id="MCH7323402.1"/>
    </source>
</evidence>
<dbReference type="InterPro" id="IPR004104">
    <property type="entry name" value="Gfo/Idh/MocA-like_OxRdtase_C"/>
</dbReference>
<dbReference type="PANTHER" id="PTHR43249:SF1">
    <property type="entry name" value="D-GLUCOSIDE 3-DEHYDROGENASE"/>
    <property type="match status" value="1"/>
</dbReference>
<dbReference type="InterPro" id="IPR036291">
    <property type="entry name" value="NAD(P)-bd_dom_sf"/>
</dbReference>
<dbReference type="Proteomes" id="UP001316087">
    <property type="component" value="Unassembled WGS sequence"/>
</dbReference>
<evidence type="ECO:0000259" key="3">
    <source>
        <dbReference type="Pfam" id="PF02894"/>
    </source>
</evidence>
<dbReference type="SUPFAM" id="SSF55347">
    <property type="entry name" value="Glyceraldehyde-3-phosphate dehydrogenase-like, C-terminal domain"/>
    <property type="match status" value="1"/>
</dbReference>
<dbReference type="EMBL" id="JAKZFC010000007">
    <property type="protein sequence ID" value="MCH7323402.1"/>
    <property type="molecule type" value="Genomic_DNA"/>
</dbReference>
<accession>A0ABS9UGD0</accession>
<reference evidence="4 5" key="1">
    <citation type="submission" date="2022-03" db="EMBL/GenBank/DDBJ databases">
        <authorList>
            <person name="Jo J.-H."/>
            <person name="Im W.-T."/>
        </authorList>
    </citation>
    <scope>NUCLEOTIDE SEQUENCE [LARGE SCALE GENOMIC DNA]</scope>
    <source>
        <strain evidence="4 5">MA9</strain>
    </source>
</reference>
<dbReference type="Pfam" id="PF02894">
    <property type="entry name" value="GFO_IDH_MocA_C"/>
    <property type="match status" value="1"/>
</dbReference>